<keyword evidence="3" id="KW-1185">Reference proteome</keyword>
<evidence type="ECO:0000313" key="3">
    <source>
        <dbReference type="Proteomes" id="UP000250235"/>
    </source>
</evidence>
<gene>
    <name evidence="2" type="ORF">F511_41138</name>
</gene>
<evidence type="ECO:0000313" key="2">
    <source>
        <dbReference type="EMBL" id="KZV40106.1"/>
    </source>
</evidence>
<keyword evidence="2" id="KW-0808">Transferase</keyword>
<organism evidence="2 3">
    <name type="scientific">Dorcoceras hygrometricum</name>
    <dbReference type="NCBI Taxonomy" id="472368"/>
    <lineage>
        <taxon>Eukaryota</taxon>
        <taxon>Viridiplantae</taxon>
        <taxon>Streptophyta</taxon>
        <taxon>Embryophyta</taxon>
        <taxon>Tracheophyta</taxon>
        <taxon>Spermatophyta</taxon>
        <taxon>Magnoliopsida</taxon>
        <taxon>eudicotyledons</taxon>
        <taxon>Gunneridae</taxon>
        <taxon>Pentapetalae</taxon>
        <taxon>asterids</taxon>
        <taxon>lamiids</taxon>
        <taxon>Lamiales</taxon>
        <taxon>Gesneriaceae</taxon>
        <taxon>Didymocarpoideae</taxon>
        <taxon>Trichosporeae</taxon>
        <taxon>Loxocarpinae</taxon>
        <taxon>Dorcoceras</taxon>
    </lineage>
</organism>
<keyword evidence="2" id="KW-0489">Methyltransferase</keyword>
<evidence type="ECO:0000256" key="1">
    <source>
        <dbReference type="SAM" id="MobiDB-lite"/>
    </source>
</evidence>
<reference evidence="2 3" key="1">
    <citation type="journal article" date="2015" name="Proc. Natl. Acad. Sci. U.S.A.">
        <title>The resurrection genome of Boea hygrometrica: A blueprint for survival of dehydration.</title>
        <authorList>
            <person name="Xiao L."/>
            <person name="Yang G."/>
            <person name="Zhang L."/>
            <person name="Yang X."/>
            <person name="Zhao S."/>
            <person name="Ji Z."/>
            <person name="Zhou Q."/>
            <person name="Hu M."/>
            <person name="Wang Y."/>
            <person name="Chen M."/>
            <person name="Xu Y."/>
            <person name="Jin H."/>
            <person name="Xiao X."/>
            <person name="Hu G."/>
            <person name="Bao F."/>
            <person name="Hu Y."/>
            <person name="Wan P."/>
            <person name="Li L."/>
            <person name="Deng X."/>
            <person name="Kuang T."/>
            <person name="Xiang C."/>
            <person name="Zhu J.K."/>
            <person name="Oliver M.J."/>
            <person name="He Y."/>
        </authorList>
    </citation>
    <scope>NUCLEOTIDE SEQUENCE [LARGE SCALE GENOMIC DNA]</scope>
    <source>
        <strain evidence="3">cv. XS01</strain>
    </source>
</reference>
<dbReference type="AlphaFoldDB" id="A0A2Z7C0P7"/>
<dbReference type="GO" id="GO:0032259">
    <property type="term" value="P:methylation"/>
    <property type="evidence" value="ECO:0007669"/>
    <property type="project" value="UniProtKB-KW"/>
</dbReference>
<sequence length="188" mass="21023">MKSALPNERNQESAVMKRSARAGSAMMKSAVTSAISRELQCNQLILEVSDNKTMSFGLIDTTAFCLRANIQQMLFAMAITSRKLQYILSRATSLYLTSCWEIKSQAFHDQRLNNQLLICIQSQDDVPVASYSAPSRRLQCFTYPGAGKVVVVKSCNQAQRTQSQQLLNEPVAMQVTNYEESPRLNVNC</sequence>
<accession>A0A2Z7C0P7</accession>
<dbReference type="EMBL" id="KV000562">
    <property type="protein sequence ID" value="KZV40106.1"/>
    <property type="molecule type" value="Genomic_DNA"/>
</dbReference>
<proteinExistence type="predicted"/>
<name>A0A2Z7C0P7_9LAMI</name>
<dbReference type="Proteomes" id="UP000250235">
    <property type="component" value="Unassembled WGS sequence"/>
</dbReference>
<protein>
    <submittedName>
        <fullName evidence="2">Small RNA 2'-O-methyltransferase-like</fullName>
    </submittedName>
</protein>
<dbReference type="GO" id="GO:0008168">
    <property type="term" value="F:methyltransferase activity"/>
    <property type="evidence" value="ECO:0007669"/>
    <property type="project" value="UniProtKB-KW"/>
</dbReference>
<feature type="region of interest" description="Disordered" evidence="1">
    <location>
        <begin position="1"/>
        <end position="20"/>
    </location>
</feature>